<evidence type="ECO:0000256" key="1">
    <source>
        <dbReference type="ARBA" id="ARBA00004141"/>
    </source>
</evidence>
<feature type="transmembrane region" description="Helical" evidence="8">
    <location>
        <begin position="425"/>
        <end position="448"/>
    </location>
</feature>
<evidence type="ECO:0000256" key="8">
    <source>
        <dbReference type="SAM" id="Phobius"/>
    </source>
</evidence>
<feature type="transmembrane region" description="Helical" evidence="8">
    <location>
        <begin position="360"/>
        <end position="378"/>
    </location>
</feature>
<organism evidence="10 11">
    <name type="scientific">Pseudomonas chlororaphis</name>
    <dbReference type="NCBI Taxonomy" id="587753"/>
    <lineage>
        <taxon>Bacteria</taxon>
        <taxon>Pseudomonadati</taxon>
        <taxon>Pseudomonadota</taxon>
        <taxon>Gammaproteobacteria</taxon>
        <taxon>Pseudomonadales</taxon>
        <taxon>Pseudomonadaceae</taxon>
        <taxon>Pseudomonas</taxon>
    </lineage>
</organism>
<feature type="transmembrane region" description="Helical" evidence="8">
    <location>
        <begin position="35"/>
        <end position="57"/>
    </location>
</feature>
<accession>A0A0D5Y1N2</accession>
<feature type="transmembrane region" description="Helical" evidence="8">
    <location>
        <begin position="258"/>
        <end position="279"/>
    </location>
</feature>
<keyword evidence="6 8" id="KW-0472">Membrane</keyword>
<evidence type="ECO:0000256" key="5">
    <source>
        <dbReference type="ARBA" id="ARBA00022989"/>
    </source>
</evidence>
<proteinExistence type="predicted"/>
<keyword evidence="3 8" id="KW-0812">Transmembrane</keyword>
<keyword evidence="4" id="KW-0029">Amino-acid transport</keyword>
<feature type="region of interest" description="Disordered" evidence="7">
    <location>
        <begin position="507"/>
        <end position="528"/>
    </location>
</feature>
<gene>
    <name evidence="10" type="ORF">PCL1606_34330</name>
</gene>
<feature type="domain" description="Amino acid permease/ SLC12A" evidence="9">
    <location>
        <begin position="34"/>
        <end position="489"/>
    </location>
</feature>
<dbReference type="FunFam" id="1.20.1740.10:FF:000001">
    <property type="entry name" value="Amino acid permease"/>
    <property type="match status" value="1"/>
</dbReference>
<keyword evidence="5 8" id="KW-1133">Transmembrane helix</keyword>
<dbReference type="InterPro" id="IPR004840">
    <property type="entry name" value="Amino_acid_permease_CS"/>
</dbReference>
<dbReference type="EMBL" id="CP011110">
    <property type="protein sequence ID" value="AKA24884.1"/>
    <property type="molecule type" value="Genomic_DNA"/>
</dbReference>
<dbReference type="NCBIfam" id="NF008094">
    <property type="entry name" value="PRK10836.1"/>
    <property type="match status" value="1"/>
</dbReference>
<dbReference type="Pfam" id="PF00324">
    <property type="entry name" value="AA_permease"/>
    <property type="match status" value="1"/>
</dbReference>
<feature type="transmembrane region" description="Helical" evidence="8">
    <location>
        <begin position="306"/>
        <end position="325"/>
    </location>
</feature>
<dbReference type="OrthoDB" id="5297508at2"/>
<protein>
    <submittedName>
        <fullName evidence="10">Lysine transporter</fullName>
    </submittedName>
</protein>
<dbReference type="PANTHER" id="PTHR43341">
    <property type="entry name" value="AMINO ACID PERMEASE"/>
    <property type="match status" value="1"/>
</dbReference>
<dbReference type="AlphaFoldDB" id="A0A0D5Y1N2"/>
<feature type="transmembrane region" description="Helical" evidence="8">
    <location>
        <begin position="460"/>
        <end position="480"/>
    </location>
</feature>
<evidence type="ECO:0000313" key="10">
    <source>
        <dbReference type="EMBL" id="AKA24884.1"/>
    </source>
</evidence>
<feature type="transmembrane region" description="Helical" evidence="8">
    <location>
        <begin position="217"/>
        <end position="237"/>
    </location>
</feature>
<feature type="region of interest" description="Disordered" evidence="7">
    <location>
        <begin position="1"/>
        <end position="24"/>
    </location>
</feature>
<dbReference type="InterPro" id="IPR004841">
    <property type="entry name" value="AA-permease/SLC12A_dom"/>
</dbReference>
<evidence type="ECO:0000313" key="11">
    <source>
        <dbReference type="Proteomes" id="UP000032748"/>
    </source>
</evidence>
<comment type="subcellular location">
    <subcellularLocation>
        <location evidence="1">Membrane</location>
        <topology evidence="1">Multi-pass membrane protein</topology>
    </subcellularLocation>
</comment>
<dbReference type="RefSeq" id="WP_045883602.1">
    <property type="nucleotide sequence ID" value="NZ_CP011110.1"/>
</dbReference>
<reference evidence="10 11" key="1">
    <citation type="journal article" date="2015" name="Mol. Plant Microbe Interact.">
        <title>Comparative Genomic Analysis of Pseudomonas chlororaphis PCL1606 Reveals New Insight into Antifungal Compounds Involved in Biocontrol.</title>
        <authorList>
            <person name="Calderon C.E."/>
            <person name="Ramos C."/>
            <person name="de Vicente A."/>
            <person name="Cazorla F.M."/>
        </authorList>
    </citation>
    <scope>NUCLEOTIDE SEQUENCE [LARGE SCALE GENOMIC DNA]</scope>
    <source>
        <strain evidence="10 11">PCL1606</strain>
    </source>
</reference>
<feature type="transmembrane region" description="Helical" evidence="8">
    <location>
        <begin position="144"/>
        <end position="165"/>
    </location>
</feature>
<dbReference type="KEGG" id="pcz:PCL1606_34330"/>
<evidence type="ECO:0000256" key="3">
    <source>
        <dbReference type="ARBA" id="ARBA00022692"/>
    </source>
</evidence>
<dbReference type="PANTHER" id="PTHR43341:SF1">
    <property type="entry name" value="GENERAL AMINO-ACID PERMEASE GAP1"/>
    <property type="match status" value="1"/>
</dbReference>
<feature type="compositionally biased region" description="Basic and acidic residues" evidence="7">
    <location>
        <begin position="507"/>
        <end position="521"/>
    </location>
</feature>
<sequence>MTDTQQVPAACDRTGDFHSENTSGGLKRTLTPRHLNMIAIGGCIGTGLFVASGATIAQSGPGGALLAFIVIGLMVFFLMTSLGELAACMPVTGSFSTYAANYVDESFGFALGWNYWYSWAVTIAVDLVAAQIIMAYWFPDVPGYIWSAVFLLLIAGLNMASVRLFGESEYWFSLIKVITILLFIGVGVLMLFGIISGGENAGPRLWSIGDAPVVGGMGALIGVAMIVGFSFQGTEFVGIAAGETRNPGKNVPRAVRQIFWRILLFYVLTILIIGLLIPYNDPSLLQNGVSDIRVSPFTLIFERADMLGAAAVMNAVILTSVLSAGNSGMYASSRMLYSLAVEGKAPAIFARLSRSGTPRWALAATTAVAGLCFLTFIFSPGQIYNWLLNTSGMLGFIAWLGIALSHYRFRRGYVRQGHDLGRLPYVSKFFPFGPIFAFVLCLCVTLGQNYQALLGDSIDWAGLTATYIGLALFVAIWLAHKVVSRSRFVRLDEMNFSKIGTRFDSEQEAEATSRRGRELEPRITQARS</sequence>
<feature type="transmembrane region" description="Helical" evidence="8">
    <location>
        <begin position="177"/>
        <end position="197"/>
    </location>
</feature>
<evidence type="ECO:0000256" key="2">
    <source>
        <dbReference type="ARBA" id="ARBA00022448"/>
    </source>
</evidence>
<evidence type="ECO:0000256" key="7">
    <source>
        <dbReference type="SAM" id="MobiDB-lite"/>
    </source>
</evidence>
<dbReference type="GO" id="GO:0016020">
    <property type="term" value="C:membrane"/>
    <property type="evidence" value="ECO:0007669"/>
    <property type="project" value="UniProtKB-SubCell"/>
</dbReference>
<dbReference type="Proteomes" id="UP000032748">
    <property type="component" value="Chromosome"/>
</dbReference>
<dbReference type="PROSITE" id="PS00218">
    <property type="entry name" value="AMINO_ACID_PERMEASE_1"/>
    <property type="match status" value="1"/>
</dbReference>
<dbReference type="PIRSF" id="PIRSF006060">
    <property type="entry name" value="AA_transporter"/>
    <property type="match status" value="1"/>
</dbReference>
<dbReference type="Gene3D" id="1.20.1740.10">
    <property type="entry name" value="Amino acid/polyamine transporter I"/>
    <property type="match status" value="1"/>
</dbReference>
<dbReference type="GO" id="GO:0015171">
    <property type="term" value="F:amino acid transmembrane transporter activity"/>
    <property type="evidence" value="ECO:0007669"/>
    <property type="project" value="TreeGrafter"/>
</dbReference>
<feature type="transmembrane region" description="Helical" evidence="8">
    <location>
        <begin position="384"/>
        <end position="404"/>
    </location>
</feature>
<feature type="transmembrane region" description="Helical" evidence="8">
    <location>
        <begin position="63"/>
        <end position="82"/>
    </location>
</feature>
<keyword evidence="2" id="KW-0813">Transport</keyword>
<dbReference type="PATRIC" id="fig|587753.10.peg.3419"/>
<evidence type="ECO:0000256" key="6">
    <source>
        <dbReference type="ARBA" id="ARBA00023136"/>
    </source>
</evidence>
<name>A0A0D5Y1N2_9PSED</name>
<feature type="transmembrane region" description="Helical" evidence="8">
    <location>
        <begin position="116"/>
        <end position="138"/>
    </location>
</feature>
<evidence type="ECO:0000256" key="4">
    <source>
        <dbReference type="ARBA" id="ARBA00022970"/>
    </source>
</evidence>
<dbReference type="InterPro" id="IPR050524">
    <property type="entry name" value="APC_YAT"/>
</dbReference>
<evidence type="ECO:0000259" key="9">
    <source>
        <dbReference type="Pfam" id="PF00324"/>
    </source>
</evidence>